<evidence type="ECO:0000313" key="1">
    <source>
        <dbReference type="EMBL" id="JAH36458.1"/>
    </source>
</evidence>
<dbReference type="EMBL" id="GBXM01072119">
    <property type="protein sequence ID" value="JAH36458.1"/>
    <property type="molecule type" value="Transcribed_RNA"/>
</dbReference>
<reference evidence="1" key="1">
    <citation type="submission" date="2014-11" db="EMBL/GenBank/DDBJ databases">
        <authorList>
            <person name="Amaro Gonzalez C."/>
        </authorList>
    </citation>
    <scope>NUCLEOTIDE SEQUENCE</scope>
</reference>
<name>A0A0E9S7F9_ANGAN</name>
<sequence>MIRVYSVIGGVQKSLSPATSDIPFILWVAWFTSMMMTLDGCFTPAPACAFI</sequence>
<protein>
    <submittedName>
        <fullName evidence="1">Uncharacterized protein</fullName>
    </submittedName>
</protein>
<dbReference type="AlphaFoldDB" id="A0A0E9S7F9"/>
<accession>A0A0E9S7F9</accession>
<organism evidence="1">
    <name type="scientific">Anguilla anguilla</name>
    <name type="common">European freshwater eel</name>
    <name type="synonym">Muraena anguilla</name>
    <dbReference type="NCBI Taxonomy" id="7936"/>
    <lineage>
        <taxon>Eukaryota</taxon>
        <taxon>Metazoa</taxon>
        <taxon>Chordata</taxon>
        <taxon>Craniata</taxon>
        <taxon>Vertebrata</taxon>
        <taxon>Euteleostomi</taxon>
        <taxon>Actinopterygii</taxon>
        <taxon>Neopterygii</taxon>
        <taxon>Teleostei</taxon>
        <taxon>Anguilliformes</taxon>
        <taxon>Anguillidae</taxon>
        <taxon>Anguilla</taxon>
    </lineage>
</organism>
<proteinExistence type="predicted"/>
<reference evidence="1" key="2">
    <citation type="journal article" date="2015" name="Fish Shellfish Immunol.">
        <title>Early steps in the European eel (Anguilla anguilla)-Vibrio vulnificus interaction in the gills: Role of the RtxA13 toxin.</title>
        <authorList>
            <person name="Callol A."/>
            <person name="Pajuelo D."/>
            <person name="Ebbesson L."/>
            <person name="Teles M."/>
            <person name="MacKenzie S."/>
            <person name="Amaro C."/>
        </authorList>
    </citation>
    <scope>NUCLEOTIDE SEQUENCE</scope>
</reference>